<dbReference type="EMBL" id="AHJE01000093">
    <property type="protein sequence ID" value="EHP39406.1"/>
    <property type="molecule type" value="Genomic_DNA"/>
</dbReference>
<proteinExistence type="predicted"/>
<comment type="caution">
    <text evidence="1">The sequence shown here is derived from an EMBL/GenBank/DDBJ whole genome shotgun (WGS) entry which is preliminary data.</text>
</comment>
<evidence type="ECO:0000313" key="1">
    <source>
        <dbReference type="EMBL" id="EHP39406.1"/>
    </source>
</evidence>
<evidence type="ECO:0000313" key="2">
    <source>
        <dbReference type="Proteomes" id="UP000005808"/>
    </source>
</evidence>
<accession>H1SDM1</accession>
<reference evidence="1 2" key="1">
    <citation type="journal article" date="2012" name="J. Bacteriol.">
        <title>De Novo Genome Project of Cupriavidus basilensis OR16.</title>
        <authorList>
            <person name="Cserhati M."/>
            <person name="Kriszt B."/>
            <person name="Szoboszlay S."/>
            <person name="Toth A."/>
            <person name="Szabo I."/>
            <person name="Tancsics A."/>
            <person name="Nagy I."/>
            <person name="Horvath B."/>
            <person name="Nagy I."/>
            <person name="Kukolya J."/>
        </authorList>
    </citation>
    <scope>NUCLEOTIDE SEQUENCE [LARGE SCALE GENOMIC DNA]</scope>
    <source>
        <strain evidence="1 2">OR16</strain>
    </source>
</reference>
<sequence length="81" mass="9051">MVYQATDVASRQSMLHAAAYIVRTTRYDEARDHIAIAQRLLLEARRKPGAIAKEDHAGVSFAASSDDGDKYDFISEPAKRR</sequence>
<dbReference type="RefSeq" id="WP_006162155.1">
    <property type="nucleotide sequence ID" value="NZ_AHJE01000093.1"/>
</dbReference>
<organism evidence="1 2">
    <name type="scientific">Cupriavidus basilensis OR16</name>
    <dbReference type="NCBI Taxonomy" id="1127483"/>
    <lineage>
        <taxon>Bacteria</taxon>
        <taxon>Pseudomonadati</taxon>
        <taxon>Pseudomonadota</taxon>
        <taxon>Betaproteobacteria</taxon>
        <taxon>Burkholderiales</taxon>
        <taxon>Burkholderiaceae</taxon>
        <taxon>Cupriavidus</taxon>
    </lineage>
</organism>
<dbReference type="AlphaFoldDB" id="H1SDM1"/>
<protein>
    <submittedName>
        <fullName evidence="1">Uncharacterized protein</fullName>
    </submittedName>
</protein>
<gene>
    <name evidence="1" type="ORF">OR16_31634</name>
</gene>
<dbReference type="Proteomes" id="UP000005808">
    <property type="component" value="Unassembled WGS sequence"/>
</dbReference>
<dbReference type="PATRIC" id="fig|1127483.3.peg.6313"/>
<name>H1SDM1_9BURK</name>